<proteinExistence type="predicted"/>
<evidence type="ECO:0000256" key="4">
    <source>
        <dbReference type="ARBA" id="ARBA00022833"/>
    </source>
</evidence>
<dbReference type="RefSeq" id="WP_318649610.1">
    <property type="nucleotide sequence ID" value="NZ_CP137852.1"/>
</dbReference>
<dbReference type="SUPFAM" id="SSF53187">
    <property type="entry name" value="Zn-dependent exopeptidases"/>
    <property type="match status" value="1"/>
</dbReference>
<evidence type="ECO:0000256" key="2">
    <source>
        <dbReference type="ARBA" id="ARBA00022723"/>
    </source>
</evidence>
<keyword evidence="4" id="KW-0862">Zinc</keyword>
<reference evidence="6 7" key="1">
    <citation type="submission" date="2023-11" db="EMBL/GenBank/DDBJ databases">
        <title>Arctic aerobic anoxygenic photoheterotroph Sediminicoccus rosea KRV36 adapts its photosynthesis to long days of polar summer.</title>
        <authorList>
            <person name="Tomasch J."/>
            <person name="Kopejtka K."/>
            <person name="Bily T."/>
            <person name="Gardiner A.T."/>
            <person name="Gardian Z."/>
            <person name="Shivaramu S."/>
            <person name="Koblizek M."/>
            <person name="Engelhardt F."/>
            <person name="Kaftan D."/>
        </authorList>
    </citation>
    <scope>NUCLEOTIDE SEQUENCE [LARGE SCALE GENOMIC DNA]</scope>
    <source>
        <strain evidence="6 7">R-30</strain>
    </source>
</reference>
<dbReference type="PANTHER" id="PTHR15162:SF7">
    <property type="entry name" value="SUCCINYLGLUTAMATE DESUCCINYLASE"/>
    <property type="match status" value="1"/>
</dbReference>
<feature type="domain" description="Succinylglutamate desuccinylase/Aspartoacylase catalytic" evidence="5">
    <location>
        <begin position="48"/>
        <end position="234"/>
    </location>
</feature>
<dbReference type="PANTHER" id="PTHR15162">
    <property type="entry name" value="ASPARTOACYLASE"/>
    <property type="match status" value="1"/>
</dbReference>
<keyword evidence="2" id="KW-0479">Metal-binding</keyword>
<dbReference type="InterPro" id="IPR050178">
    <property type="entry name" value="AspA/AstE_fam"/>
</dbReference>
<keyword evidence="7" id="KW-1185">Reference proteome</keyword>
<evidence type="ECO:0000256" key="1">
    <source>
        <dbReference type="ARBA" id="ARBA00001947"/>
    </source>
</evidence>
<organism evidence="6 7">
    <name type="scientific">Sediminicoccus rosea</name>
    <dbReference type="NCBI Taxonomy" id="1225128"/>
    <lineage>
        <taxon>Bacteria</taxon>
        <taxon>Pseudomonadati</taxon>
        <taxon>Pseudomonadota</taxon>
        <taxon>Alphaproteobacteria</taxon>
        <taxon>Acetobacterales</taxon>
        <taxon>Roseomonadaceae</taxon>
        <taxon>Sediminicoccus</taxon>
    </lineage>
</organism>
<sequence length="320" mass="35168">MRAQLPPALAELLEAPRRTARLQPPDIARWRAGNSLPGVWTFDSGAPGAHLCVVALTHGNEFAGAILLDRLLREGLRPLCGRLTLIFANLDAFSRFDPDDPTASRFLEEDLNRLWDIATLEGPRRSAELRRARALRPVLDSADVILDLHSMLWPSDPLFLVGGPQDSVRLAMELGEPALVVADHGHQTGRRLIDYGRFAVPGSGRRSVLLEAGWHWEAETVQRMETATRRLLALLGLAPGPMPALPCPRLAQVTQTITARTAEFTFTQPWRGGTVIPARGTLIALEGDEEIRTPHDDCMLVMPSLITSPGHTAVRLARLE</sequence>
<dbReference type="Proteomes" id="UP001305521">
    <property type="component" value="Chromosome"/>
</dbReference>
<dbReference type="Gene3D" id="3.40.630.10">
    <property type="entry name" value="Zn peptidases"/>
    <property type="match status" value="1"/>
</dbReference>
<protein>
    <submittedName>
        <fullName evidence="6">Succinylglutamate desuccinylase/aspartoacylase family protein</fullName>
    </submittedName>
</protein>
<dbReference type="EMBL" id="CP137852">
    <property type="protein sequence ID" value="WPB85636.1"/>
    <property type="molecule type" value="Genomic_DNA"/>
</dbReference>
<dbReference type="Pfam" id="PF24827">
    <property type="entry name" value="AstE_AspA_cat"/>
    <property type="match status" value="1"/>
</dbReference>
<evidence type="ECO:0000313" key="7">
    <source>
        <dbReference type="Proteomes" id="UP001305521"/>
    </source>
</evidence>
<evidence type="ECO:0000256" key="3">
    <source>
        <dbReference type="ARBA" id="ARBA00022801"/>
    </source>
</evidence>
<evidence type="ECO:0000259" key="5">
    <source>
        <dbReference type="Pfam" id="PF24827"/>
    </source>
</evidence>
<accession>A0ABZ0PIX0</accession>
<evidence type="ECO:0000313" key="6">
    <source>
        <dbReference type="EMBL" id="WPB85636.1"/>
    </source>
</evidence>
<name>A0ABZ0PIX0_9PROT</name>
<gene>
    <name evidence="6" type="ORF">R9Z33_01890</name>
</gene>
<keyword evidence="3" id="KW-0378">Hydrolase</keyword>
<dbReference type="InterPro" id="IPR055438">
    <property type="entry name" value="AstE_AspA_cat"/>
</dbReference>
<comment type="cofactor">
    <cofactor evidence="1">
        <name>Zn(2+)</name>
        <dbReference type="ChEBI" id="CHEBI:29105"/>
    </cofactor>
</comment>